<feature type="repeat" description="ANK" evidence="3">
    <location>
        <begin position="188"/>
        <end position="221"/>
    </location>
</feature>
<evidence type="ECO:0000256" key="3">
    <source>
        <dbReference type="PROSITE-ProRule" id="PRU00023"/>
    </source>
</evidence>
<dbReference type="Pfam" id="PF00023">
    <property type="entry name" value="Ank"/>
    <property type="match status" value="2"/>
</dbReference>
<feature type="repeat" description="ANK" evidence="3">
    <location>
        <begin position="54"/>
        <end position="86"/>
    </location>
</feature>
<dbReference type="EMBL" id="HBFK01017475">
    <property type="protein sequence ID" value="CAD8744293.1"/>
    <property type="molecule type" value="Transcribed_RNA"/>
</dbReference>
<evidence type="ECO:0000313" key="5">
    <source>
        <dbReference type="EMBL" id="CAD8744293.1"/>
    </source>
</evidence>
<feature type="repeat" description="ANK" evidence="3">
    <location>
        <begin position="120"/>
        <end position="143"/>
    </location>
</feature>
<dbReference type="PANTHER" id="PTHR24198">
    <property type="entry name" value="ANKYRIN REPEAT AND PROTEIN KINASE DOMAIN-CONTAINING PROTEIN"/>
    <property type="match status" value="1"/>
</dbReference>
<dbReference type="SMART" id="SM00248">
    <property type="entry name" value="ANK"/>
    <property type="match status" value="5"/>
</dbReference>
<dbReference type="Pfam" id="PF12796">
    <property type="entry name" value="Ank_2"/>
    <property type="match status" value="1"/>
</dbReference>
<dbReference type="PRINTS" id="PR01415">
    <property type="entry name" value="ANKYRIN"/>
</dbReference>
<evidence type="ECO:0000256" key="2">
    <source>
        <dbReference type="ARBA" id="ARBA00023043"/>
    </source>
</evidence>
<evidence type="ECO:0000256" key="1">
    <source>
        <dbReference type="ARBA" id="ARBA00022737"/>
    </source>
</evidence>
<protein>
    <recommendedName>
        <fullName evidence="6">Ankyrin repeat protein</fullName>
    </recommendedName>
</protein>
<dbReference type="PROSITE" id="PS50297">
    <property type="entry name" value="ANK_REP_REGION"/>
    <property type="match status" value="3"/>
</dbReference>
<dbReference type="PROSITE" id="PS50088">
    <property type="entry name" value="ANK_REPEAT"/>
    <property type="match status" value="3"/>
</dbReference>
<dbReference type="AlphaFoldDB" id="A0A7S0TU17"/>
<dbReference type="SUPFAM" id="SSF48403">
    <property type="entry name" value="Ankyrin repeat"/>
    <property type="match status" value="1"/>
</dbReference>
<keyword evidence="1" id="KW-0677">Repeat</keyword>
<dbReference type="Gene3D" id="1.25.40.20">
    <property type="entry name" value="Ankyrin repeat-containing domain"/>
    <property type="match status" value="1"/>
</dbReference>
<dbReference type="InterPro" id="IPR036770">
    <property type="entry name" value="Ankyrin_rpt-contain_sf"/>
</dbReference>
<feature type="region of interest" description="Disordered" evidence="4">
    <location>
        <begin position="244"/>
        <end position="265"/>
    </location>
</feature>
<gene>
    <name evidence="5" type="ORF">HAND1043_LOCUS10788</name>
</gene>
<reference evidence="5" key="1">
    <citation type="submission" date="2021-01" db="EMBL/GenBank/DDBJ databases">
        <authorList>
            <person name="Corre E."/>
            <person name="Pelletier E."/>
            <person name="Niang G."/>
            <person name="Scheremetjew M."/>
            <person name="Finn R."/>
            <person name="Kale V."/>
            <person name="Holt S."/>
            <person name="Cochrane G."/>
            <person name="Meng A."/>
            <person name="Brown T."/>
            <person name="Cohen L."/>
        </authorList>
    </citation>
    <scope>NUCLEOTIDE SEQUENCE</scope>
    <source>
        <strain evidence="5">CCMP441</strain>
    </source>
</reference>
<accession>A0A7S0TU17</accession>
<proteinExistence type="predicted"/>
<name>A0A7S0TU17_HEMAN</name>
<evidence type="ECO:0008006" key="6">
    <source>
        <dbReference type="Google" id="ProtNLM"/>
    </source>
</evidence>
<dbReference type="PANTHER" id="PTHR24198:SF165">
    <property type="entry name" value="ANKYRIN REPEAT-CONTAINING PROTEIN-RELATED"/>
    <property type="match status" value="1"/>
</dbReference>
<keyword evidence="2 3" id="KW-0040">ANK repeat</keyword>
<dbReference type="InterPro" id="IPR002110">
    <property type="entry name" value="Ankyrin_rpt"/>
</dbReference>
<organism evidence="5">
    <name type="scientific">Hemiselmis andersenii</name>
    <name type="common">Cryptophyte alga</name>
    <dbReference type="NCBI Taxonomy" id="464988"/>
    <lineage>
        <taxon>Eukaryota</taxon>
        <taxon>Cryptophyceae</taxon>
        <taxon>Cryptomonadales</taxon>
        <taxon>Hemiselmidaceae</taxon>
        <taxon>Hemiselmis</taxon>
    </lineage>
</organism>
<evidence type="ECO:0000256" key="4">
    <source>
        <dbReference type="SAM" id="MobiDB-lite"/>
    </source>
</evidence>
<sequence length="308" mass="33186">MPSRGEAEGGVQKEKKKLPDDVILTPCYRGDVDRVKELLSGKFGKVDVHACDALGNTGLHLAAFNGHLEVMTLLIQGGADPNVVNGEKDTALYMAVLSNDIECVKCIAECDVEFNCTNIEGFTPLHYAAGEGNLQIVRYLVENCEAETEIPDNLGLTPGFCAVLQGRHEVSEYLLSSNPDGVHARNMSSDTMLHCALKANAPKALVKLLIDHGADLSAVGADNIPCDQMLQARGHHDLIERADASRASTPSQQKKEAPAARPTGPAQIPWMKKYISCYIDTGSAIPNKPTFKDANFGDEFESHLVTAS</sequence>